<dbReference type="EMBL" id="LUFC02000058">
    <property type="protein sequence ID" value="KAF4502729.1"/>
    <property type="molecule type" value="Genomic_DNA"/>
</dbReference>
<dbReference type="OrthoDB" id="4977987at2759"/>
<evidence type="ECO:0000313" key="2">
    <source>
        <dbReference type="Proteomes" id="UP000737391"/>
    </source>
</evidence>
<reference evidence="1" key="1">
    <citation type="submission" date="2020-01" db="EMBL/GenBank/DDBJ databases">
        <title>Identification and distribution of gene clusters putatively required for synthesis of sphingolipid metabolism inhibitors in phylogenetically diverse species of the filamentous fungus Fusarium.</title>
        <authorList>
            <person name="Kim H.-S."/>
            <person name="Busman M."/>
            <person name="Brown D.W."/>
            <person name="Divon H."/>
            <person name="Uhlig S."/>
            <person name="Proctor R.H."/>
        </authorList>
    </citation>
    <scope>NUCLEOTIDE SEQUENCE</scope>
    <source>
        <strain evidence="1">NRRL 31653</strain>
    </source>
</reference>
<organism evidence="1 2">
    <name type="scientific">Fusarium agapanthi</name>
    <dbReference type="NCBI Taxonomy" id="1803897"/>
    <lineage>
        <taxon>Eukaryota</taxon>
        <taxon>Fungi</taxon>
        <taxon>Dikarya</taxon>
        <taxon>Ascomycota</taxon>
        <taxon>Pezizomycotina</taxon>
        <taxon>Sordariomycetes</taxon>
        <taxon>Hypocreomycetidae</taxon>
        <taxon>Hypocreales</taxon>
        <taxon>Nectriaceae</taxon>
        <taxon>Fusarium</taxon>
        <taxon>Fusarium fujikuroi species complex</taxon>
    </lineage>
</organism>
<sequence length="217" mass="24753">MSGRGKRNQQCDVAGQWKRDNKSVLILYSGQPFPGHSFTLPDTTGDMVPPASVLQPTGYMPIETIADARAVVTQCINRDLHLVPHNPDNREAARFLRQNAVFVFEVLDQVSSPSTRFEESEPRFCITDIPIDTRINLRRKSITIVVNGRRYCVVVICSSQTIPNPNLQPRQENHYGHPDSQMPWPSELKLPEIHTPPQTYAARYERFESEMKTTQQH</sequence>
<evidence type="ECO:0000313" key="1">
    <source>
        <dbReference type="EMBL" id="KAF4502729.1"/>
    </source>
</evidence>
<dbReference type="AlphaFoldDB" id="A0A9P5EGV2"/>
<proteinExistence type="predicted"/>
<accession>A0A9P5EGV2</accession>
<keyword evidence="2" id="KW-1185">Reference proteome</keyword>
<dbReference type="Proteomes" id="UP000737391">
    <property type="component" value="Unassembled WGS sequence"/>
</dbReference>
<name>A0A9P5EGV2_9HYPO</name>
<comment type="caution">
    <text evidence="1">The sequence shown here is derived from an EMBL/GenBank/DDBJ whole genome shotgun (WGS) entry which is preliminary data.</text>
</comment>
<gene>
    <name evidence="1" type="ORF">FAGAP_1032</name>
</gene>
<protein>
    <submittedName>
        <fullName evidence="1">Uncharacterized protein</fullName>
    </submittedName>
</protein>